<name>A0ABS1CPB1_9GAMM</name>
<protein>
    <submittedName>
        <fullName evidence="2">DNA-binding protein</fullName>
    </submittedName>
</protein>
<dbReference type="EMBL" id="NRRV01000092">
    <property type="protein sequence ID" value="MBK1633523.1"/>
    <property type="molecule type" value="Genomic_DNA"/>
</dbReference>
<dbReference type="Proteomes" id="UP000748752">
    <property type="component" value="Unassembled WGS sequence"/>
</dbReference>
<sequence>MAQGNAVSLVPIGHTLTTQQAADLLNVSRPYLVKLLEAGEIPFTKVGRHRRLQYEDLIAYMDRMDAKSRASADALTRGAQELGMGY</sequence>
<dbReference type="InterPro" id="IPR009061">
    <property type="entry name" value="DNA-bd_dom_put_sf"/>
</dbReference>
<feature type="domain" description="Helix-turn-helix" evidence="1">
    <location>
        <begin position="16"/>
        <end position="63"/>
    </location>
</feature>
<keyword evidence="2" id="KW-0238">DNA-binding</keyword>
<evidence type="ECO:0000259" key="1">
    <source>
        <dbReference type="Pfam" id="PF12728"/>
    </source>
</evidence>
<reference evidence="2 3" key="1">
    <citation type="journal article" date="2020" name="Microorganisms">
        <title>Osmotic Adaptation and Compatible Solute Biosynthesis of Phototrophic Bacteria as Revealed from Genome Analyses.</title>
        <authorList>
            <person name="Imhoff J.F."/>
            <person name="Rahn T."/>
            <person name="Kunzel S."/>
            <person name="Keller A."/>
            <person name="Neulinger S.C."/>
        </authorList>
    </citation>
    <scope>NUCLEOTIDE SEQUENCE [LARGE SCALE GENOMIC DNA]</scope>
    <source>
        <strain evidence="2 3">DSM 6210</strain>
    </source>
</reference>
<dbReference type="NCBIfam" id="TIGR01764">
    <property type="entry name" value="excise"/>
    <property type="match status" value="1"/>
</dbReference>
<proteinExistence type="predicted"/>
<gene>
    <name evidence="2" type="ORF">CKO31_22805</name>
</gene>
<evidence type="ECO:0000313" key="2">
    <source>
        <dbReference type="EMBL" id="MBK1633523.1"/>
    </source>
</evidence>
<dbReference type="Pfam" id="PF12728">
    <property type="entry name" value="HTH_17"/>
    <property type="match status" value="1"/>
</dbReference>
<dbReference type="InterPro" id="IPR010093">
    <property type="entry name" value="SinI_DNA-bd"/>
</dbReference>
<dbReference type="GO" id="GO:0003677">
    <property type="term" value="F:DNA binding"/>
    <property type="evidence" value="ECO:0007669"/>
    <property type="project" value="UniProtKB-KW"/>
</dbReference>
<dbReference type="SUPFAM" id="SSF46955">
    <property type="entry name" value="Putative DNA-binding domain"/>
    <property type="match status" value="1"/>
</dbReference>
<comment type="caution">
    <text evidence="2">The sequence shown here is derived from an EMBL/GenBank/DDBJ whole genome shotgun (WGS) entry which is preliminary data.</text>
</comment>
<organism evidence="2 3">
    <name type="scientific">Thiohalocapsa halophila</name>
    <dbReference type="NCBI Taxonomy" id="69359"/>
    <lineage>
        <taxon>Bacteria</taxon>
        <taxon>Pseudomonadati</taxon>
        <taxon>Pseudomonadota</taxon>
        <taxon>Gammaproteobacteria</taxon>
        <taxon>Chromatiales</taxon>
        <taxon>Chromatiaceae</taxon>
        <taxon>Thiohalocapsa</taxon>
    </lineage>
</organism>
<dbReference type="InterPro" id="IPR041657">
    <property type="entry name" value="HTH_17"/>
</dbReference>
<accession>A0ABS1CPB1</accession>
<keyword evidence="3" id="KW-1185">Reference proteome</keyword>
<evidence type="ECO:0000313" key="3">
    <source>
        <dbReference type="Proteomes" id="UP000748752"/>
    </source>
</evidence>